<dbReference type="InterPro" id="IPR036771">
    <property type="entry name" value="ATPsynth_dsu/esu_N"/>
</dbReference>
<keyword evidence="8" id="KW-1003">Cell membrane</keyword>
<sequence length="139" mass="15493">MATTHLNITIPSGIFFEGDVEIVTLRSSTGYIGLQPNRSPLFSSIDIGILTIGWSTDESSEKYYIGGGLIYAEAKKINIITDDIINLKDIDINQVIKEKEALEKTILQSAKGDVDIEKLEIQLKKTLFKIDSYNILNKN</sequence>
<comment type="similarity">
    <text evidence="2 8 9">Belongs to the ATPase epsilon chain family.</text>
</comment>
<dbReference type="KEGG" id="mcy:MCYN_0316"/>
<evidence type="ECO:0000256" key="4">
    <source>
        <dbReference type="ARBA" id="ARBA00023065"/>
    </source>
</evidence>
<dbReference type="eggNOG" id="COG0355">
    <property type="taxonomic scope" value="Bacteria"/>
</dbReference>
<evidence type="ECO:0000313" key="11">
    <source>
        <dbReference type="EMBL" id="CCP24048.1"/>
    </source>
</evidence>
<dbReference type="RefSeq" id="WP_015287177.1">
    <property type="nucleotide sequence ID" value="NC_019949.1"/>
</dbReference>
<comment type="subunit">
    <text evidence="8 9">F-type ATPases have 2 components, CF(1) - the catalytic core - and CF(0) - the membrane proton channel. CF(1) has five subunits: alpha(3), beta(3), gamma(1), delta(1), epsilon(1). CF(0) has three main subunits: a, b and c.</text>
</comment>
<dbReference type="GO" id="GO:0046933">
    <property type="term" value="F:proton-transporting ATP synthase activity, rotational mechanism"/>
    <property type="evidence" value="ECO:0007669"/>
    <property type="project" value="UniProtKB-UniRule"/>
</dbReference>
<reference evidence="12" key="1">
    <citation type="journal article" date="2013" name="Genome Announc.">
        <title>Complete genome sequence of Mycoplasma cynos strain C142.</title>
        <authorList>
            <person name="Walker C.A."/>
            <person name="Mannering S.A."/>
            <person name="Shields S."/>
            <person name="Blake D.P."/>
            <person name="Brownlie J."/>
        </authorList>
    </citation>
    <scope>NUCLEOTIDE SEQUENCE [LARGE SCALE GENOMIC DNA]</scope>
    <source>
        <strain evidence="12">C142</strain>
    </source>
</reference>
<name>L0RUH2_MYCC1</name>
<dbReference type="AlphaFoldDB" id="L0RUH2"/>
<feature type="domain" description="ATP synthase F1 complex delta/epsilon subunit N-terminal" evidence="10">
    <location>
        <begin position="5"/>
        <end position="83"/>
    </location>
</feature>
<keyword evidence="5 8" id="KW-0472">Membrane</keyword>
<dbReference type="PANTHER" id="PTHR13822">
    <property type="entry name" value="ATP SYNTHASE DELTA/EPSILON CHAIN"/>
    <property type="match status" value="1"/>
</dbReference>
<keyword evidence="3 8" id="KW-0813">Transport</keyword>
<evidence type="ECO:0000256" key="8">
    <source>
        <dbReference type="HAMAP-Rule" id="MF_00530"/>
    </source>
</evidence>
<evidence type="ECO:0000256" key="1">
    <source>
        <dbReference type="ARBA" id="ARBA00004184"/>
    </source>
</evidence>
<dbReference type="Pfam" id="PF02823">
    <property type="entry name" value="ATP-synt_DE_N"/>
    <property type="match status" value="1"/>
</dbReference>
<dbReference type="InterPro" id="IPR020546">
    <property type="entry name" value="ATP_synth_F1_dsu/esu_N"/>
</dbReference>
<evidence type="ECO:0000256" key="9">
    <source>
        <dbReference type="RuleBase" id="RU003656"/>
    </source>
</evidence>
<dbReference type="Proteomes" id="UP000010466">
    <property type="component" value="Chromosome"/>
</dbReference>
<evidence type="ECO:0000256" key="7">
    <source>
        <dbReference type="ARBA" id="ARBA00023310"/>
    </source>
</evidence>
<gene>
    <name evidence="11" type="primary">MCYN0316</name>
    <name evidence="8" type="synonym">atpC</name>
    <name evidence="11" type="ordered locus">MCYN_0316</name>
</gene>
<keyword evidence="12" id="KW-1185">Reference proteome</keyword>
<evidence type="ECO:0000256" key="2">
    <source>
        <dbReference type="ARBA" id="ARBA00005712"/>
    </source>
</evidence>
<dbReference type="GO" id="GO:0045259">
    <property type="term" value="C:proton-transporting ATP synthase complex"/>
    <property type="evidence" value="ECO:0007669"/>
    <property type="project" value="UniProtKB-KW"/>
</dbReference>
<dbReference type="Gene3D" id="2.60.15.10">
    <property type="entry name" value="F0F1 ATP synthase delta/epsilon subunit, N-terminal"/>
    <property type="match status" value="1"/>
</dbReference>
<proteinExistence type="inferred from homology"/>
<keyword evidence="8" id="KW-0375">Hydrogen ion transport</keyword>
<accession>L0RUH2</accession>
<keyword evidence="6 8" id="KW-0139">CF(1)</keyword>
<dbReference type="EMBL" id="HF559394">
    <property type="protein sequence ID" value="CCP24048.1"/>
    <property type="molecule type" value="Genomic_DNA"/>
</dbReference>
<dbReference type="STRING" id="1246955.MCYN_0316"/>
<evidence type="ECO:0000256" key="3">
    <source>
        <dbReference type="ARBA" id="ARBA00022448"/>
    </source>
</evidence>
<evidence type="ECO:0000259" key="10">
    <source>
        <dbReference type="Pfam" id="PF02823"/>
    </source>
</evidence>
<dbReference type="PANTHER" id="PTHR13822:SF10">
    <property type="entry name" value="ATP SYNTHASE EPSILON CHAIN, CHLOROPLASTIC"/>
    <property type="match status" value="1"/>
</dbReference>
<dbReference type="HAMAP" id="MF_00530">
    <property type="entry name" value="ATP_synth_epsil_bac"/>
    <property type="match status" value="1"/>
</dbReference>
<evidence type="ECO:0000256" key="5">
    <source>
        <dbReference type="ARBA" id="ARBA00023136"/>
    </source>
</evidence>
<evidence type="ECO:0000313" key="12">
    <source>
        <dbReference type="Proteomes" id="UP000010466"/>
    </source>
</evidence>
<comment type="subcellular location">
    <subcellularLocation>
        <location evidence="8">Cell membrane</location>
        <topology evidence="8">Peripheral membrane protein</topology>
    </subcellularLocation>
    <subcellularLocation>
        <location evidence="1">Endomembrane system</location>
        <topology evidence="1">Peripheral membrane protein</topology>
    </subcellularLocation>
</comment>
<dbReference type="GeneID" id="74931929"/>
<dbReference type="OrthoDB" id="389606at2"/>
<dbReference type="GO" id="GO:0005524">
    <property type="term" value="F:ATP binding"/>
    <property type="evidence" value="ECO:0007669"/>
    <property type="project" value="UniProtKB-UniRule"/>
</dbReference>
<dbReference type="GO" id="GO:0005886">
    <property type="term" value="C:plasma membrane"/>
    <property type="evidence" value="ECO:0007669"/>
    <property type="project" value="UniProtKB-SubCell"/>
</dbReference>
<dbReference type="NCBIfam" id="TIGR01216">
    <property type="entry name" value="ATP_synt_epsi"/>
    <property type="match status" value="1"/>
</dbReference>
<keyword evidence="7 8" id="KW-0066">ATP synthesis</keyword>
<dbReference type="InterPro" id="IPR001469">
    <property type="entry name" value="ATP_synth_F1_dsu/esu"/>
</dbReference>
<evidence type="ECO:0000256" key="6">
    <source>
        <dbReference type="ARBA" id="ARBA00023196"/>
    </source>
</evidence>
<dbReference type="GO" id="GO:0012505">
    <property type="term" value="C:endomembrane system"/>
    <property type="evidence" value="ECO:0007669"/>
    <property type="project" value="UniProtKB-SubCell"/>
</dbReference>
<dbReference type="HOGENOM" id="CLU_084338_1_3_14"/>
<dbReference type="PATRIC" id="fig|1246955.3.peg.288"/>
<dbReference type="SUPFAM" id="SSF51344">
    <property type="entry name" value="Epsilon subunit of F1F0-ATP synthase N-terminal domain"/>
    <property type="match status" value="1"/>
</dbReference>
<organism evidence="11 12">
    <name type="scientific">Mycoplasmopsis cynos (strain C142)</name>
    <name type="common">Mycoplasma cynos</name>
    <dbReference type="NCBI Taxonomy" id="1246955"/>
    <lineage>
        <taxon>Bacteria</taxon>
        <taxon>Bacillati</taxon>
        <taxon>Mycoplasmatota</taxon>
        <taxon>Mycoplasmoidales</taxon>
        <taxon>Metamycoplasmataceae</taxon>
        <taxon>Mycoplasmopsis</taxon>
    </lineage>
</organism>
<comment type="function">
    <text evidence="8">Produces ATP from ADP in the presence of a proton gradient across the membrane.</text>
</comment>
<protein>
    <recommendedName>
        <fullName evidence="8">ATP synthase epsilon chain</fullName>
    </recommendedName>
    <alternativeName>
        <fullName evidence="8">ATP synthase F1 sector epsilon subunit</fullName>
    </alternativeName>
    <alternativeName>
        <fullName evidence="8">F-ATPase epsilon subunit</fullName>
    </alternativeName>
</protein>
<keyword evidence="4 8" id="KW-0406">Ion transport</keyword>